<dbReference type="Gene3D" id="3.30.70.920">
    <property type="match status" value="1"/>
</dbReference>
<accession>A0A5A8F2X5</accession>
<dbReference type="AlphaFoldDB" id="A0A5A8F2X5"/>
<proteinExistence type="predicted"/>
<gene>
    <name evidence="1" type="ORF">FHQ18_08710</name>
</gene>
<dbReference type="RefSeq" id="WP_149266786.1">
    <property type="nucleotide sequence ID" value="NZ_VFJB01000006.1"/>
</dbReference>
<evidence type="ECO:0000313" key="2">
    <source>
        <dbReference type="Proteomes" id="UP000322876"/>
    </source>
</evidence>
<dbReference type="EMBL" id="VFJB01000006">
    <property type="protein sequence ID" value="KAA0257814.1"/>
    <property type="molecule type" value="Genomic_DNA"/>
</dbReference>
<dbReference type="Proteomes" id="UP000322876">
    <property type="component" value="Unassembled WGS sequence"/>
</dbReference>
<protein>
    <recommendedName>
        <fullName evidence="3">Chaperone NapD</fullName>
    </recommendedName>
</protein>
<dbReference type="Pfam" id="PF03927">
    <property type="entry name" value="NapD"/>
    <property type="match status" value="1"/>
</dbReference>
<dbReference type="OrthoDB" id="9815070at2"/>
<evidence type="ECO:0000313" key="1">
    <source>
        <dbReference type="EMBL" id="KAA0257814.1"/>
    </source>
</evidence>
<name>A0A5A8F2X5_9BACT</name>
<keyword evidence="2" id="KW-1185">Reference proteome</keyword>
<organism evidence="1 2">
    <name type="scientific">Deferribacter autotrophicus</name>
    <dbReference type="NCBI Taxonomy" id="500465"/>
    <lineage>
        <taxon>Bacteria</taxon>
        <taxon>Pseudomonadati</taxon>
        <taxon>Deferribacterota</taxon>
        <taxon>Deferribacteres</taxon>
        <taxon>Deferribacterales</taxon>
        <taxon>Deferribacteraceae</taxon>
        <taxon>Deferribacter</taxon>
    </lineage>
</organism>
<dbReference type="InterPro" id="IPR005623">
    <property type="entry name" value="Chaperone_NapD_NO3_reduct"/>
</dbReference>
<reference evidence="1 2" key="1">
    <citation type="submission" date="2019-06" db="EMBL/GenBank/DDBJ databases">
        <title>Genomic insights into carbon and energy metabolism of Deferribacter autotrophicus revealed new metabolic traits in the phylum Deferribacteres.</title>
        <authorList>
            <person name="Slobodkin A.I."/>
            <person name="Slobodkina G.B."/>
            <person name="Allioux M."/>
            <person name="Alain K."/>
            <person name="Jebbar M."/>
            <person name="Shadrin V."/>
            <person name="Kublanov I.V."/>
            <person name="Toshchakov S.V."/>
            <person name="Bonch-Osmolovskaya E.A."/>
        </authorList>
    </citation>
    <scope>NUCLEOTIDE SEQUENCE [LARGE SCALE GENOMIC DNA]</scope>
    <source>
        <strain evidence="1 2">SL50</strain>
    </source>
</reference>
<sequence length="106" mass="12552">MLYCGCIIFVKDKQIKEVEKFILQYKEITVFTKSDDDQLIVVTIEAETDKQIEKLINELKQHEYIIDVSPHYLHFEEEVERILKTGEKPDLSGFSKSERRKTTNEN</sequence>
<comment type="caution">
    <text evidence="1">The sequence shown here is derived from an EMBL/GenBank/DDBJ whole genome shotgun (WGS) entry which is preliminary data.</text>
</comment>
<evidence type="ECO:0008006" key="3">
    <source>
        <dbReference type="Google" id="ProtNLM"/>
    </source>
</evidence>